<comment type="caution">
    <text evidence="1">The sequence shown here is derived from an EMBL/GenBank/DDBJ whole genome shotgun (WGS) entry which is preliminary data.</text>
</comment>
<reference evidence="1" key="1">
    <citation type="submission" date="2021-07" db="EMBL/GenBank/DDBJ databases">
        <authorList>
            <person name="Branca A.L. A."/>
        </authorList>
    </citation>
    <scope>NUCLEOTIDE SEQUENCE</scope>
</reference>
<sequence length="246" mass="28158">MPLQQIVGAYLEIIEEGKVKTSTKIKEAFSQFFPWEYYQYTQRDVDKSITTFTRLLDAIECRIPFQSAKIDIQYPQSVLDEAFTPKKSFVRSFLSALPRRQVYFRYIAPGLRLQSVDEFKSQPFAAHSAISQNDSDDEGEEIPFLLFRADGSNLSPWGQPFNNVDTPAGLYTEDIDKGRAQDFGNMCRLLFPFGIGSKGYARDITGRQIGFYGSPITPIDHPQELYQVCDSNGSWRLMVFDSIRCY</sequence>
<gene>
    <name evidence="1" type="ORF">PEGY_LOCUS7339</name>
</gene>
<accession>A0A9W4KKB0</accession>
<dbReference type="AlphaFoldDB" id="A0A9W4KKB0"/>
<evidence type="ECO:0000313" key="2">
    <source>
        <dbReference type="Proteomes" id="UP001154252"/>
    </source>
</evidence>
<dbReference type="Proteomes" id="UP001154252">
    <property type="component" value="Unassembled WGS sequence"/>
</dbReference>
<protein>
    <submittedName>
        <fullName evidence="1">Uncharacterized protein</fullName>
    </submittedName>
</protein>
<name>A0A9W4KKB0_9EURO</name>
<organism evidence="1 2">
    <name type="scientific">Penicillium egyptiacum</name>
    <dbReference type="NCBI Taxonomy" id="1303716"/>
    <lineage>
        <taxon>Eukaryota</taxon>
        <taxon>Fungi</taxon>
        <taxon>Dikarya</taxon>
        <taxon>Ascomycota</taxon>
        <taxon>Pezizomycotina</taxon>
        <taxon>Eurotiomycetes</taxon>
        <taxon>Eurotiomycetidae</taxon>
        <taxon>Eurotiales</taxon>
        <taxon>Aspergillaceae</taxon>
        <taxon>Penicillium</taxon>
    </lineage>
</organism>
<dbReference type="OrthoDB" id="3029470at2759"/>
<keyword evidence="2" id="KW-1185">Reference proteome</keyword>
<proteinExistence type="predicted"/>
<evidence type="ECO:0000313" key="1">
    <source>
        <dbReference type="EMBL" id="CAG8903506.1"/>
    </source>
</evidence>
<dbReference type="EMBL" id="CAJVRC010000882">
    <property type="protein sequence ID" value="CAG8903506.1"/>
    <property type="molecule type" value="Genomic_DNA"/>
</dbReference>